<dbReference type="EMBL" id="GGFJ01014517">
    <property type="protein sequence ID" value="MBW63658.1"/>
    <property type="molecule type" value="Transcribed_RNA"/>
</dbReference>
<protein>
    <submittedName>
        <fullName evidence="1">Putative secreted protein</fullName>
    </submittedName>
</protein>
<sequence length="70" mass="7305">MIAVAQGWLTISTAPFHSLALALCISHSPILSPLALPLLLRGGGDCCLLVSPAVIDAAIVDVRARECPRE</sequence>
<name>A0A2M4CFF2_9DIPT</name>
<dbReference type="AlphaFoldDB" id="A0A2M4CFF2"/>
<evidence type="ECO:0000313" key="1">
    <source>
        <dbReference type="EMBL" id="MBW63658.1"/>
    </source>
</evidence>
<organism evidence="1">
    <name type="scientific">Anopheles marajoara</name>
    <dbReference type="NCBI Taxonomy" id="58244"/>
    <lineage>
        <taxon>Eukaryota</taxon>
        <taxon>Metazoa</taxon>
        <taxon>Ecdysozoa</taxon>
        <taxon>Arthropoda</taxon>
        <taxon>Hexapoda</taxon>
        <taxon>Insecta</taxon>
        <taxon>Pterygota</taxon>
        <taxon>Neoptera</taxon>
        <taxon>Endopterygota</taxon>
        <taxon>Diptera</taxon>
        <taxon>Nematocera</taxon>
        <taxon>Culicoidea</taxon>
        <taxon>Culicidae</taxon>
        <taxon>Anophelinae</taxon>
        <taxon>Anopheles</taxon>
    </lineage>
</organism>
<proteinExistence type="predicted"/>
<accession>A0A2M4CFF2</accession>
<reference evidence="1" key="1">
    <citation type="submission" date="2018-01" db="EMBL/GenBank/DDBJ databases">
        <title>An insight into the sialome of Amazonian anophelines.</title>
        <authorList>
            <person name="Ribeiro J.M."/>
            <person name="Scarpassa V."/>
            <person name="Calvo E."/>
        </authorList>
    </citation>
    <scope>NUCLEOTIDE SEQUENCE</scope>
    <source>
        <tissue evidence="1">Salivary glands</tissue>
    </source>
</reference>